<sequence>MNFLAHLYLSGQSEPIAVGNFIGDFVKGNQYNKYPKEIQNGVLLHREIDAFTDSHPEIREGRKRLWDPYRHYSGVIMDLFCDHFLAKQWESYHDDPLEVFARNMYALMDQNNAYLPQQARNMLPYMKNGNWLVSYGSVEGIDRALTGLSRRTSFRSGMENAANDLAADYTFFNSIFNKFFPDMIRFASTKNPYFT</sequence>
<dbReference type="AlphaFoldDB" id="A0A9X1KZ68"/>
<keyword evidence="5" id="KW-1185">Reference proteome</keyword>
<evidence type="ECO:0000256" key="1">
    <source>
        <dbReference type="ARBA" id="ARBA00022516"/>
    </source>
</evidence>
<gene>
    <name evidence="4" type="ORF">LDX50_23770</name>
</gene>
<evidence type="ECO:0000313" key="4">
    <source>
        <dbReference type="EMBL" id="MCA6077915.1"/>
    </source>
</evidence>
<comment type="caution">
    <text evidence="4">The sequence shown here is derived from an EMBL/GenBank/DDBJ whole genome shotgun (WGS) entry which is preliminary data.</text>
</comment>
<dbReference type="InterPro" id="IPR007431">
    <property type="entry name" value="ACP_PD"/>
</dbReference>
<dbReference type="GO" id="GO:0006633">
    <property type="term" value="P:fatty acid biosynthetic process"/>
    <property type="evidence" value="ECO:0007669"/>
    <property type="project" value="InterPro"/>
</dbReference>
<dbReference type="Pfam" id="PF04336">
    <property type="entry name" value="ACP_PD"/>
    <property type="match status" value="1"/>
</dbReference>
<dbReference type="PIRSF" id="PIRSF011489">
    <property type="entry name" value="DUF479"/>
    <property type="match status" value="1"/>
</dbReference>
<protein>
    <submittedName>
        <fullName evidence="4">ACP phosphodiesterase</fullName>
    </submittedName>
</protein>
<dbReference type="RefSeq" id="WP_225698778.1">
    <property type="nucleotide sequence ID" value="NZ_JAIXNE010000005.1"/>
</dbReference>
<name>A0A9X1KZ68_9BACT</name>
<keyword evidence="2" id="KW-0378">Hydrolase</keyword>
<dbReference type="GO" id="GO:0008770">
    <property type="term" value="F:[acyl-carrier-protein] phosphodiesterase activity"/>
    <property type="evidence" value="ECO:0007669"/>
    <property type="project" value="InterPro"/>
</dbReference>
<evidence type="ECO:0000256" key="3">
    <source>
        <dbReference type="ARBA" id="ARBA00023098"/>
    </source>
</evidence>
<keyword evidence="1" id="KW-0444">Lipid biosynthesis</keyword>
<accession>A0A9X1KZ68</accession>
<reference evidence="4" key="1">
    <citation type="submission" date="2021-09" db="EMBL/GenBank/DDBJ databases">
        <title>Fulvivirga sp. isolated from coastal sediment.</title>
        <authorList>
            <person name="Yu H."/>
        </authorList>
    </citation>
    <scope>NUCLEOTIDE SEQUENCE</scope>
    <source>
        <strain evidence="4">1062</strain>
    </source>
</reference>
<evidence type="ECO:0000256" key="2">
    <source>
        <dbReference type="ARBA" id="ARBA00022801"/>
    </source>
</evidence>
<dbReference type="Proteomes" id="UP001139409">
    <property type="component" value="Unassembled WGS sequence"/>
</dbReference>
<keyword evidence="3" id="KW-0443">Lipid metabolism</keyword>
<evidence type="ECO:0000313" key="5">
    <source>
        <dbReference type="Proteomes" id="UP001139409"/>
    </source>
</evidence>
<dbReference type="EMBL" id="JAIXNE010000005">
    <property type="protein sequence ID" value="MCA6077915.1"/>
    <property type="molecule type" value="Genomic_DNA"/>
</dbReference>
<dbReference type="PANTHER" id="PTHR38764">
    <property type="entry name" value="ACYL CARRIER PROTEIN PHOSPHODIESTERASE"/>
    <property type="match status" value="1"/>
</dbReference>
<organism evidence="4 5">
    <name type="scientific">Fulvivirga sedimenti</name>
    <dbReference type="NCBI Taxonomy" id="2879465"/>
    <lineage>
        <taxon>Bacteria</taxon>
        <taxon>Pseudomonadati</taxon>
        <taxon>Bacteroidota</taxon>
        <taxon>Cytophagia</taxon>
        <taxon>Cytophagales</taxon>
        <taxon>Fulvivirgaceae</taxon>
        <taxon>Fulvivirga</taxon>
    </lineage>
</organism>
<proteinExistence type="predicted"/>
<dbReference type="PANTHER" id="PTHR38764:SF1">
    <property type="entry name" value="ACYL CARRIER PROTEIN PHOSPHODIESTERASE"/>
    <property type="match status" value="1"/>
</dbReference>